<reference evidence="9" key="1">
    <citation type="submission" date="2016-11" db="UniProtKB">
        <authorList>
            <consortium name="WormBaseParasite"/>
        </authorList>
    </citation>
    <scope>IDENTIFICATION</scope>
</reference>
<dbReference type="WBParaSite" id="maker-uti_cns_0005678-snap-gene-0.6-mRNA-1">
    <property type="protein sequence ID" value="maker-uti_cns_0005678-snap-gene-0.6-mRNA-1"/>
    <property type="gene ID" value="maker-uti_cns_0005678-snap-gene-0.6"/>
</dbReference>
<dbReference type="SUPFAM" id="SSF54534">
    <property type="entry name" value="FKBP-like"/>
    <property type="match status" value="1"/>
</dbReference>
<dbReference type="FunFam" id="3.10.50.40:FF:000006">
    <property type="entry name" value="Peptidyl-prolyl cis-trans isomerase"/>
    <property type="match status" value="1"/>
</dbReference>
<dbReference type="PROSITE" id="PS50059">
    <property type="entry name" value="FKBP_PPIASE"/>
    <property type="match status" value="1"/>
</dbReference>
<dbReference type="InterPro" id="IPR044609">
    <property type="entry name" value="FKBP2/11"/>
</dbReference>
<dbReference type="PANTHER" id="PTHR45779">
    <property type="entry name" value="PEPTIDYLPROLYL ISOMERASE"/>
    <property type="match status" value="1"/>
</dbReference>
<evidence type="ECO:0000313" key="9">
    <source>
        <dbReference type="WBParaSite" id="maker-uti_cns_0005678-snap-gene-0.6-mRNA-1"/>
    </source>
</evidence>
<dbReference type="Gene3D" id="3.10.50.40">
    <property type="match status" value="1"/>
</dbReference>
<dbReference type="EC" id="5.2.1.8" evidence="2 5"/>
<proteinExistence type="predicted"/>
<dbReference type="Pfam" id="PF00254">
    <property type="entry name" value="FKBP_C"/>
    <property type="match status" value="1"/>
</dbReference>
<dbReference type="AlphaFoldDB" id="A0A1I8HDY4"/>
<protein>
    <recommendedName>
        <fullName evidence="2 5">peptidylprolyl isomerase</fullName>
        <ecNumber evidence="2 5">5.2.1.8</ecNumber>
    </recommendedName>
</protein>
<keyword evidence="3 5" id="KW-0697">Rotamase</keyword>
<evidence type="ECO:0000313" key="8">
    <source>
        <dbReference type="Proteomes" id="UP000095280"/>
    </source>
</evidence>
<dbReference type="InterPro" id="IPR046357">
    <property type="entry name" value="PPIase_dom_sf"/>
</dbReference>
<evidence type="ECO:0000256" key="4">
    <source>
        <dbReference type="ARBA" id="ARBA00023235"/>
    </source>
</evidence>
<comment type="catalytic activity">
    <reaction evidence="1 5">
        <text>[protein]-peptidylproline (omega=180) = [protein]-peptidylproline (omega=0)</text>
        <dbReference type="Rhea" id="RHEA:16237"/>
        <dbReference type="Rhea" id="RHEA-COMP:10747"/>
        <dbReference type="Rhea" id="RHEA-COMP:10748"/>
        <dbReference type="ChEBI" id="CHEBI:83833"/>
        <dbReference type="ChEBI" id="CHEBI:83834"/>
        <dbReference type="EC" id="5.2.1.8"/>
    </reaction>
</comment>
<feature type="chain" id="PRO_5009320106" description="peptidylprolyl isomerase" evidence="6">
    <location>
        <begin position="35"/>
        <end position="168"/>
    </location>
</feature>
<dbReference type="InterPro" id="IPR001179">
    <property type="entry name" value="PPIase_FKBP_dom"/>
</dbReference>
<keyword evidence="4 5" id="KW-0413">Isomerase</keyword>
<sequence length="168" mass="18308">FQLICLRVAMPRQFALALVVGLACCCLLADVAFADGPKKEVKELRIGVKKRVPAEECTARAAKGDTLSMHYTGTLYSDGSKFDSSLDRNQPFKFTLGVGQVIKGWDQGLIGMCKGEKRRLVIPAHLGYGESGSPPKIPGNSALVFEVELLDIERKDSEMFSSKMPGEL</sequence>
<dbReference type="GO" id="GO:0003755">
    <property type="term" value="F:peptidyl-prolyl cis-trans isomerase activity"/>
    <property type="evidence" value="ECO:0007669"/>
    <property type="project" value="UniProtKB-KW"/>
</dbReference>
<evidence type="ECO:0000259" key="7">
    <source>
        <dbReference type="PROSITE" id="PS50059"/>
    </source>
</evidence>
<dbReference type="Proteomes" id="UP000095280">
    <property type="component" value="Unplaced"/>
</dbReference>
<keyword evidence="6" id="KW-0732">Signal</keyword>
<feature type="domain" description="PPIase FKBP-type" evidence="7">
    <location>
        <begin position="64"/>
        <end position="153"/>
    </location>
</feature>
<dbReference type="PANTHER" id="PTHR45779:SF7">
    <property type="entry name" value="PEPTIDYLPROLYL ISOMERASE"/>
    <property type="match status" value="1"/>
</dbReference>
<accession>A0A1I8HDY4</accession>
<evidence type="ECO:0000256" key="1">
    <source>
        <dbReference type="ARBA" id="ARBA00000971"/>
    </source>
</evidence>
<name>A0A1I8HDY4_9PLAT</name>
<evidence type="ECO:0000256" key="6">
    <source>
        <dbReference type="SAM" id="SignalP"/>
    </source>
</evidence>
<organism evidence="8 9">
    <name type="scientific">Macrostomum lignano</name>
    <dbReference type="NCBI Taxonomy" id="282301"/>
    <lineage>
        <taxon>Eukaryota</taxon>
        <taxon>Metazoa</taxon>
        <taxon>Spiralia</taxon>
        <taxon>Lophotrochozoa</taxon>
        <taxon>Platyhelminthes</taxon>
        <taxon>Rhabditophora</taxon>
        <taxon>Macrostomorpha</taxon>
        <taxon>Macrostomida</taxon>
        <taxon>Macrostomidae</taxon>
        <taxon>Macrostomum</taxon>
    </lineage>
</organism>
<evidence type="ECO:0000256" key="5">
    <source>
        <dbReference type="PROSITE-ProRule" id="PRU00277"/>
    </source>
</evidence>
<dbReference type="GO" id="GO:0005783">
    <property type="term" value="C:endoplasmic reticulum"/>
    <property type="evidence" value="ECO:0007669"/>
    <property type="project" value="TreeGrafter"/>
</dbReference>
<keyword evidence="8" id="KW-1185">Reference proteome</keyword>
<evidence type="ECO:0000256" key="3">
    <source>
        <dbReference type="ARBA" id="ARBA00023110"/>
    </source>
</evidence>
<feature type="signal peptide" evidence="6">
    <location>
        <begin position="1"/>
        <end position="34"/>
    </location>
</feature>
<evidence type="ECO:0000256" key="2">
    <source>
        <dbReference type="ARBA" id="ARBA00013194"/>
    </source>
</evidence>